<evidence type="ECO:0000313" key="1">
    <source>
        <dbReference type="EMBL" id="JAD42048.1"/>
    </source>
</evidence>
<dbReference type="AlphaFoldDB" id="A0A0A9SE91"/>
<proteinExistence type="predicted"/>
<reference evidence="1" key="1">
    <citation type="submission" date="2014-09" db="EMBL/GenBank/DDBJ databases">
        <authorList>
            <person name="Magalhaes I.L.F."/>
            <person name="Oliveira U."/>
            <person name="Santos F.R."/>
            <person name="Vidigal T.H.D.A."/>
            <person name="Brescovit A.D."/>
            <person name="Santos A.J."/>
        </authorList>
    </citation>
    <scope>NUCLEOTIDE SEQUENCE</scope>
    <source>
        <tissue evidence="1">Shoot tissue taken approximately 20 cm above the soil surface</tissue>
    </source>
</reference>
<accession>A0A0A9SE91</accession>
<reference evidence="1" key="2">
    <citation type="journal article" date="2015" name="Data Brief">
        <title>Shoot transcriptome of the giant reed, Arundo donax.</title>
        <authorList>
            <person name="Barrero R.A."/>
            <person name="Guerrero F.D."/>
            <person name="Moolhuijzen P."/>
            <person name="Goolsby J.A."/>
            <person name="Tidwell J."/>
            <person name="Bellgard S.E."/>
            <person name="Bellgard M.I."/>
        </authorList>
    </citation>
    <scope>NUCLEOTIDE SEQUENCE</scope>
    <source>
        <tissue evidence="1">Shoot tissue taken approximately 20 cm above the soil surface</tissue>
    </source>
</reference>
<sequence length="56" mass="6547">MFHEARNLRLLLSNYEIIIEPAHRQHKLSLERRLSLNLGPKIYLVYNAKIAGLCLC</sequence>
<name>A0A0A9SE91_ARUDO</name>
<organism evidence="1">
    <name type="scientific">Arundo donax</name>
    <name type="common">Giant reed</name>
    <name type="synonym">Donax arundinaceus</name>
    <dbReference type="NCBI Taxonomy" id="35708"/>
    <lineage>
        <taxon>Eukaryota</taxon>
        <taxon>Viridiplantae</taxon>
        <taxon>Streptophyta</taxon>
        <taxon>Embryophyta</taxon>
        <taxon>Tracheophyta</taxon>
        <taxon>Spermatophyta</taxon>
        <taxon>Magnoliopsida</taxon>
        <taxon>Liliopsida</taxon>
        <taxon>Poales</taxon>
        <taxon>Poaceae</taxon>
        <taxon>PACMAD clade</taxon>
        <taxon>Arundinoideae</taxon>
        <taxon>Arundineae</taxon>
        <taxon>Arundo</taxon>
    </lineage>
</organism>
<protein>
    <submittedName>
        <fullName evidence="1">Uncharacterized protein</fullName>
    </submittedName>
</protein>
<dbReference type="EMBL" id="GBRH01255847">
    <property type="protein sequence ID" value="JAD42048.1"/>
    <property type="molecule type" value="Transcribed_RNA"/>
</dbReference>